<dbReference type="AlphaFoldDB" id="A0AAD7E2U1"/>
<sequence>MHTLAARAAPGHAVCGARRRARAYRRVGARARRGGILPHEDSSLAPMEAGQRRATLLITLPLVVVLEQHPDADPQAARPLARPHHVSPYRGRASSTAMAPERAVRRRRPSSFTALRAVHLVKHAAGGIPHVPDPRDAVGLKCRGAMCDSRALGGEPDQSSATLYSIDHGHTEQTQMRMMQQRSWCWGRVFALQFMVQLANALICGKGQQGTGWQRDASDSDNGEAEAHREFREPVAESNSKAFISGGSGLYVQRTARELCFRVSCDTSLRFFGGLGALFGINYFKFMLGA</sequence>
<evidence type="ECO:0000313" key="2">
    <source>
        <dbReference type="EMBL" id="KAJ7225617.1"/>
    </source>
</evidence>
<dbReference type="Proteomes" id="UP001219525">
    <property type="component" value="Unassembled WGS sequence"/>
</dbReference>
<evidence type="ECO:0000256" key="1">
    <source>
        <dbReference type="SAM" id="MobiDB-lite"/>
    </source>
</evidence>
<accession>A0AAD7E2U1</accession>
<gene>
    <name evidence="2" type="ORF">GGX14DRAFT_639933</name>
</gene>
<comment type="caution">
    <text evidence="2">The sequence shown here is derived from an EMBL/GenBank/DDBJ whole genome shotgun (WGS) entry which is preliminary data.</text>
</comment>
<reference evidence="2" key="1">
    <citation type="submission" date="2023-03" db="EMBL/GenBank/DDBJ databases">
        <title>Massive genome expansion in bonnet fungi (Mycena s.s.) driven by repeated elements and novel gene families across ecological guilds.</title>
        <authorList>
            <consortium name="Lawrence Berkeley National Laboratory"/>
            <person name="Harder C.B."/>
            <person name="Miyauchi S."/>
            <person name="Viragh M."/>
            <person name="Kuo A."/>
            <person name="Thoen E."/>
            <person name="Andreopoulos B."/>
            <person name="Lu D."/>
            <person name="Skrede I."/>
            <person name="Drula E."/>
            <person name="Henrissat B."/>
            <person name="Morin E."/>
            <person name="Kohler A."/>
            <person name="Barry K."/>
            <person name="LaButti K."/>
            <person name="Morin E."/>
            <person name="Salamov A."/>
            <person name="Lipzen A."/>
            <person name="Mereny Z."/>
            <person name="Hegedus B."/>
            <person name="Baldrian P."/>
            <person name="Stursova M."/>
            <person name="Weitz H."/>
            <person name="Taylor A."/>
            <person name="Grigoriev I.V."/>
            <person name="Nagy L.G."/>
            <person name="Martin F."/>
            <person name="Kauserud H."/>
        </authorList>
    </citation>
    <scope>NUCLEOTIDE SEQUENCE</scope>
    <source>
        <strain evidence="2">9144</strain>
    </source>
</reference>
<proteinExistence type="predicted"/>
<name>A0AAD7E2U1_9AGAR</name>
<feature type="region of interest" description="Disordered" evidence="1">
    <location>
        <begin position="74"/>
        <end position="108"/>
    </location>
</feature>
<protein>
    <submittedName>
        <fullName evidence="2">Uncharacterized protein</fullName>
    </submittedName>
</protein>
<keyword evidence="3" id="KW-1185">Reference proteome</keyword>
<evidence type="ECO:0000313" key="3">
    <source>
        <dbReference type="Proteomes" id="UP001219525"/>
    </source>
</evidence>
<organism evidence="2 3">
    <name type="scientific">Mycena pura</name>
    <dbReference type="NCBI Taxonomy" id="153505"/>
    <lineage>
        <taxon>Eukaryota</taxon>
        <taxon>Fungi</taxon>
        <taxon>Dikarya</taxon>
        <taxon>Basidiomycota</taxon>
        <taxon>Agaricomycotina</taxon>
        <taxon>Agaricomycetes</taxon>
        <taxon>Agaricomycetidae</taxon>
        <taxon>Agaricales</taxon>
        <taxon>Marasmiineae</taxon>
        <taxon>Mycenaceae</taxon>
        <taxon>Mycena</taxon>
    </lineage>
</organism>
<dbReference type="EMBL" id="JARJCW010000004">
    <property type="protein sequence ID" value="KAJ7225617.1"/>
    <property type="molecule type" value="Genomic_DNA"/>
</dbReference>